<evidence type="ECO:0000313" key="2">
    <source>
        <dbReference type="EMBL" id="QEF98456.1"/>
    </source>
</evidence>
<dbReference type="RefSeq" id="WP_147867982.1">
    <property type="nucleotide sequence ID" value="NZ_CP036264.1"/>
</dbReference>
<proteinExistence type="predicted"/>
<dbReference type="InterPro" id="IPR018683">
    <property type="entry name" value="DUF2169"/>
</dbReference>
<evidence type="ECO:0000313" key="3">
    <source>
        <dbReference type="Proteomes" id="UP000321353"/>
    </source>
</evidence>
<dbReference type="AlphaFoldDB" id="A0A5B9MDZ7"/>
<evidence type="ECO:0000259" key="1">
    <source>
        <dbReference type="Pfam" id="PF09937"/>
    </source>
</evidence>
<dbReference type="Proteomes" id="UP000321353">
    <property type="component" value="Chromosome"/>
</dbReference>
<protein>
    <recommendedName>
        <fullName evidence="1">DUF2169 domain-containing protein</fullName>
    </recommendedName>
</protein>
<dbReference type="KEGG" id="smam:Mal15_25080"/>
<organism evidence="2 3">
    <name type="scientific">Stieleria maiorica</name>
    <dbReference type="NCBI Taxonomy" id="2795974"/>
    <lineage>
        <taxon>Bacteria</taxon>
        <taxon>Pseudomonadati</taxon>
        <taxon>Planctomycetota</taxon>
        <taxon>Planctomycetia</taxon>
        <taxon>Pirellulales</taxon>
        <taxon>Pirellulaceae</taxon>
        <taxon>Stieleria</taxon>
    </lineage>
</organism>
<sequence>MSQNTTQDAAATDQLPLATQVSGRTSNGDFILSVLAKRTYRWVDGHWYVDEEQEPLCGEALANADHPALMERDSDLHPHKEKTDVIVKGHAYGDGRTAFLAGVDVDAHRMMIHVSGDRMADRTTTNRLQFSPPQPVEKVPLCFSHAYGGVDTLSEAKYGNPFLELADQYRGQEIDLEAASPFRYPRNAGGMGYLMELDPATFQPIPLPNLEAPSQLLTPETLTYGDIDQWPRMPLPAATDWVDYGMFPRNALMGFVPWFDPEIASVIEIEANYVPAEIWHEDFRGNPSTFIAGLNGAPLPLQLPHLTGGEQVALRNIHPSLHQWGFTLPDEVPTLRTDGRQGKLNDTQAVIHTIVIYPDTGRMTILWRGSAKALRPYLPEELERMPFEAIWN</sequence>
<name>A0A5B9MDZ7_9BACT</name>
<dbReference type="EMBL" id="CP036264">
    <property type="protein sequence ID" value="QEF98456.1"/>
    <property type="molecule type" value="Genomic_DNA"/>
</dbReference>
<reference evidence="2 3" key="1">
    <citation type="submission" date="2019-02" db="EMBL/GenBank/DDBJ databases">
        <title>Planctomycetal bacteria perform biofilm scaping via a novel small molecule.</title>
        <authorList>
            <person name="Jeske O."/>
            <person name="Boedeker C."/>
            <person name="Wiegand S."/>
            <person name="Breitling P."/>
            <person name="Kallscheuer N."/>
            <person name="Jogler M."/>
            <person name="Rohde M."/>
            <person name="Petersen J."/>
            <person name="Medema M.H."/>
            <person name="Surup F."/>
            <person name="Jogler C."/>
        </authorList>
    </citation>
    <scope>NUCLEOTIDE SEQUENCE [LARGE SCALE GENOMIC DNA]</scope>
    <source>
        <strain evidence="2 3">Mal15</strain>
    </source>
</reference>
<feature type="domain" description="DUF2169" evidence="1">
    <location>
        <begin position="30"/>
        <end position="368"/>
    </location>
</feature>
<gene>
    <name evidence="2" type="ORF">Mal15_25080</name>
</gene>
<keyword evidence="3" id="KW-1185">Reference proteome</keyword>
<accession>A0A5B9MDZ7</accession>
<dbReference type="Pfam" id="PF09937">
    <property type="entry name" value="DUF2169"/>
    <property type="match status" value="1"/>
</dbReference>